<feature type="non-terminal residue" evidence="1">
    <location>
        <position position="1"/>
    </location>
</feature>
<dbReference type="AlphaFoldDB" id="A0AAN8IJS2"/>
<dbReference type="EMBL" id="WIXE01012176">
    <property type="protein sequence ID" value="KAK5976126.1"/>
    <property type="molecule type" value="Genomic_DNA"/>
</dbReference>
<sequence>DLPSTVTRLEPQCSQSTDLDGWFQTSLSQMRLFFMSHEKNAVHSLLTNVQIV</sequence>
<evidence type="ECO:0000313" key="2">
    <source>
        <dbReference type="Proteomes" id="UP001331761"/>
    </source>
</evidence>
<comment type="caution">
    <text evidence="1">The sequence shown here is derived from an EMBL/GenBank/DDBJ whole genome shotgun (WGS) entry which is preliminary data.</text>
</comment>
<accession>A0AAN8IJS2</accession>
<dbReference type="Proteomes" id="UP001331761">
    <property type="component" value="Unassembled WGS sequence"/>
</dbReference>
<keyword evidence="2" id="KW-1185">Reference proteome</keyword>
<proteinExistence type="predicted"/>
<organism evidence="1 2">
    <name type="scientific">Trichostrongylus colubriformis</name>
    <name type="common">Black scour worm</name>
    <dbReference type="NCBI Taxonomy" id="6319"/>
    <lineage>
        <taxon>Eukaryota</taxon>
        <taxon>Metazoa</taxon>
        <taxon>Ecdysozoa</taxon>
        <taxon>Nematoda</taxon>
        <taxon>Chromadorea</taxon>
        <taxon>Rhabditida</taxon>
        <taxon>Rhabditina</taxon>
        <taxon>Rhabditomorpha</taxon>
        <taxon>Strongyloidea</taxon>
        <taxon>Trichostrongylidae</taxon>
        <taxon>Trichostrongylus</taxon>
    </lineage>
</organism>
<name>A0AAN8IJS2_TRICO</name>
<protein>
    <submittedName>
        <fullName evidence="1">Uncharacterized protein</fullName>
    </submittedName>
</protein>
<evidence type="ECO:0000313" key="1">
    <source>
        <dbReference type="EMBL" id="KAK5976126.1"/>
    </source>
</evidence>
<gene>
    <name evidence="1" type="ORF">GCK32_010174</name>
</gene>
<reference evidence="1 2" key="1">
    <citation type="submission" date="2019-10" db="EMBL/GenBank/DDBJ databases">
        <title>Assembly and Annotation for the nematode Trichostrongylus colubriformis.</title>
        <authorList>
            <person name="Martin J."/>
        </authorList>
    </citation>
    <scope>NUCLEOTIDE SEQUENCE [LARGE SCALE GENOMIC DNA]</scope>
    <source>
        <strain evidence="1">G859</strain>
        <tissue evidence="1">Whole worm</tissue>
    </source>
</reference>